<feature type="region of interest" description="Disordered" evidence="1">
    <location>
        <begin position="41"/>
        <end position="60"/>
    </location>
</feature>
<feature type="compositionally biased region" description="Low complexity" evidence="1">
    <location>
        <begin position="115"/>
        <end position="128"/>
    </location>
</feature>
<organism evidence="2 3">
    <name type="scientific">Dorcoceras hygrometricum</name>
    <dbReference type="NCBI Taxonomy" id="472368"/>
    <lineage>
        <taxon>Eukaryota</taxon>
        <taxon>Viridiplantae</taxon>
        <taxon>Streptophyta</taxon>
        <taxon>Embryophyta</taxon>
        <taxon>Tracheophyta</taxon>
        <taxon>Spermatophyta</taxon>
        <taxon>Magnoliopsida</taxon>
        <taxon>eudicotyledons</taxon>
        <taxon>Gunneridae</taxon>
        <taxon>Pentapetalae</taxon>
        <taxon>asterids</taxon>
        <taxon>lamiids</taxon>
        <taxon>Lamiales</taxon>
        <taxon>Gesneriaceae</taxon>
        <taxon>Didymocarpoideae</taxon>
        <taxon>Trichosporeae</taxon>
        <taxon>Loxocarpinae</taxon>
        <taxon>Dorcoceras</taxon>
    </lineage>
</organism>
<dbReference type="Proteomes" id="UP000250235">
    <property type="component" value="Unassembled WGS sequence"/>
</dbReference>
<sequence length="138" mass="15094">MAGDRRSDRNNGGEGPSSNRTGLSREDLMAIVTMVATTLQGLVGPNHNQAPPPPPSTRGTKFYYESLRKNKAPTFDGSHDPEVAQTWMKNIETQLRLLEVADDNGCHNAPRVGWSQPQPSSTSSPSNPWDEVLLRVPT</sequence>
<reference evidence="2 3" key="1">
    <citation type="journal article" date="2015" name="Proc. Natl. Acad. Sci. U.S.A.">
        <title>The resurrection genome of Boea hygrometrica: A blueprint for survival of dehydration.</title>
        <authorList>
            <person name="Xiao L."/>
            <person name="Yang G."/>
            <person name="Zhang L."/>
            <person name="Yang X."/>
            <person name="Zhao S."/>
            <person name="Ji Z."/>
            <person name="Zhou Q."/>
            <person name="Hu M."/>
            <person name="Wang Y."/>
            <person name="Chen M."/>
            <person name="Xu Y."/>
            <person name="Jin H."/>
            <person name="Xiao X."/>
            <person name="Hu G."/>
            <person name="Bao F."/>
            <person name="Hu Y."/>
            <person name="Wan P."/>
            <person name="Li L."/>
            <person name="Deng X."/>
            <person name="Kuang T."/>
            <person name="Xiang C."/>
            <person name="Zhu J.K."/>
            <person name="Oliver M.J."/>
            <person name="He Y."/>
        </authorList>
    </citation>
    <scope>NUCLEOTIDE SEQUENCE [LARGE SCALE GENOMIC DNA]</scope>
    <source>
        <strain evidence="3">cv. XS01</strain>
    </source>
</reference>
<protein>
    <submittedName>
        <fullName evidence="2">Uncharacterized protein</fullName>
    </submittedName>
</protein>
<evidence type="ECO:0000313" key="2">
    <source>
        <dbReference type="EMBL" id="KZV33440.1"/>
    </source>
</evidence>
<evidence type="ECO:0000313" key="3">
    <source>
        <dbReference type="Proteomes" id="UP000250235"/>
    </source>
</evidence>
<gene>
    <name evidence="2" type="ORF">F511_17756</name>
</gene>
<accession>A0A2Z7BGP2</accession>
<feature type="region of interest" description="Disordered" evidence="1">
    <location>
        <begin position="105"/>
        <end position="138"/>
    </location>
</feature>
<dbReference type="EMBL" id="KV005787">
    <property type="protein sequence ID" value="KZV33440.1"/>
    <property type="molecule type" value="Genomic_DNA"/>
</dbReference>
<feature type="compositionally biased region" description="Basic and acidic residues" evidence="1">
    <location>
        <begin position="1"/>
        <end position="11"/>
    </location>
</feature>
<dbReference type="OrthoDB" id="1433902at2759"/>
<proteinExistence type="predicted"/>
<feature type="region of interest" description="Disordered" evidence="1">
    <location>
        <begin position="1"/>
        <end position="26"/>
    </location>
</feature>
<name>A0A2Z7BGP2_9LAMI</name>
<dbReference type="AlphaFoldDB" id="A0A2Z7BGP2"/>
<evidence type="ECO:0000256" key="1">
    <source>
        <dbReference type="SAM" id="MobiDB-lite"/>
    </source>
</evidence>
<keyword evidence="3" id="KW-1185">Reference proteome</keyword>